<evidence type="ECO:0000256" key="4">
    <source>
        <dbReference type="ARBA" id="ARBA00022568"/>
    </source>
</evidence>
<sequence>MPKPKTFFVVLTCLLLLIDNSGAQLGQLFQPYLTNSNTPRNASRLVLTDELCSQDECLIQKHWTREDTCAYIKCNKDACEGGGYLQWSEYIKCEHSRSIRIILIIISIIYLLFLFVVMTVVADDFFSPSIAGIVRHLKISESIAGVTFLAFGNGAPDVFGSIASVITTPKPKADLAIGDIIGGGIFVTTVVLSAIILTKSFRIAILATIRDIVFFIIADIFLAIWFLTFNHVEIWMPLTFLGLYAAYVVSVILMRLNSKRRKRARHEKIENARKESAMNHHTHKISTFIGFFMDYAHVINFFANNKISSMTNNVKNFLDGKEDSLEDGLVDETSDDEGVEAEFHYAHRHVYKSYDEASLAFTDVEEIQPKTWKSWEWVRDVRNHLRPWPGNDEFYEMNYFSRFITVVAVIPTFFLKLTIPSNEMPWSKPILIIHCFCSIQLALFAVQISAKSPFHGSPGLWLYGLLISIILSLLALRFTPLDREQKYYREVYSYLGFLMSIAWIYTISSEIINVITMIGVATGVSQEILGLTIMAWSNCIGDIVSDVAVVKQGFPKMAMAAAIGGPLFSKLYSRPCQIKITTYISDLLIGFGLPFTIACLQGKQIDLIITPVYRLLMLFLAISLFTSLIAIFVQRFKVRWPHAVALLTVFVAFLIFVLLSETHTLEWN</sequence>
<keyword evidence="4" id="KW-0109">Calcium transport</keyword>
<dbReference type="CTD" id="190821"/>
<gene>
    <name evidence="11 13" type="primary">ncx-10</name>
    <name evidence="11" type="ORF">CELE_Y97E10B.7</name>
    <name evidence="13" type="ORF">Y97E10B.7</name>
</gene>
<dbReference type="InParanoid" id="Q965R5"/>
<keyword evidence="9" id="KW-0732">Signal</keyword>
<evidence type="ECO:0000256" key="7">
    <source>
        <dbReference type="ARBA" id="ARBA00023136"/>
    </source>
</evidence>
<feature type="chain" id="PRO_5004321321" evidence="9">
    <location>
        <begin position="24"/>
        <end position="668"/>
    </location>
</feature>
<evidence type="ECO:0000259" key="10">
    <source>
        <dbReference type="Pfam" id="PF01699"/>
    </source>
</evidence>
<dbReference type="OMA" id="IWIMNIA"/>
<dbReference type="KEGG" id="cel:CELE_Y97E10B.7"/>
<reference evidence="11 12" key="1">
    <citation type="journal article" date="1998" name="Science">
        <title>Genome sequence of the nematode C. elegans: a platform for investigating biology.</title>
        <authorList>
            <consortium name="The C. elegans sequencing consortium"/>
            <person name="Sulson J.E."/>
            <person name="Waterston R."/>
        </authorList>
    </citation>
    <scope>NUCLEOTIDE SEQUENCE [LARGE SCALE GENOMIC DNA]</scope>
    <source>
        <strain evidence="11 12">Bristol N2</strain>
    </source>
</reference>
<evidence type="ECO:0000256" key="1">
    <source>
        <dbReference type="ARBA" id="ARBA00004141"/>
    </source>
</evidence>
<dbReference type="PaxDb" id="6239-Y97E10B.7a"/>
<dbReference type="PANTHER" id="PTHR12266:SF1">
    <property type="entry name" value="SODIUM_CALCIUM EXCHANGER MEMBRANE REGION DOMAIN-CONTAINING PROTEIN"/>
    <property type="match status" value="1"/>
</dbReference>
<dbReference type="InterPro" id="IPR044880">
    <property type="entry name" value="NCX_ion-bd_dom_sf"/>
</dbReference>
<dbReference type="GO" id="GO:0016020">
    <property type="term" value="C:membrane"/>
    <property type="evidence" value="ECO:0000318"/>
    <property type="project" value="GO_Central"/>
</dbReference>
<feature type="transmembrane region" description="Helical" evidence="8">
    <location>
        <begin position="175"/>
        <end position="197"/>
    </location>
</feature>
<feature type="transmembrane region" description="Helical" evidence="8">
    <location>
        <begin position="580"/>
        <end position="600"/>
    </location>
</feature>
<evidence type="ECO:0000313" key="12">
    <source>
        <dbReference type="Proteomes" id="UP000001940"/>
    </source>
</evidence>
<dbReference type="GO" id="GO:0005432">
    <property type="term" value="F:calcium:sodium antiporter activity"/>
    <property type="evidence" value="ECO:0000318"/>
    <property type="project" value="GO_Central"/>
</dbReference>
<dbReference type="Pfam" id="PF01699">
    <property type="entry name" value="Na_Ca_ex"/>
    <property type="match status" value="2"/>
</dbReference>
<protein>
    <submittedName>
        <fullName evidence="11">Sodium/calcium exchanger membrane region domain-containing protein</fullName>
    </submittedName>
</protein>
<feature type="transmembrane region" description="Helical" evidence="8">
    <location>
        <begin position="234"/>
        <end position="256"/>
    </location>
</feature>
<dbReference type="RefSeq" id="NP_001256094.1">
    <property type="nucleotide sequence ID" value="NM_001269165.1"/>
</dbReference>
<keyword evidence="7 8" id="KW-0472">Membrane</keyword>
<dbReference type="GeneID" id="190821"/>
<evidence type="ECO:0000256" key="3">
    <source>
        <dbReference type="ARBA" id="ARBA00022449"/>
    </source>
</evidence>
<feature type="transmembrane region" description="Helical" evidence="8">
    <location>
        <begin position="460"/>
        <end position="479"/>
    </location>
</feature>
<dbReference type="STRING" id="6239.Y97E10B.7a.1"/>
<feature type="transmembrane region" description="Helical" evidence="8">
    <location>
        <begin position="640"/>
        <end position="659"/>
    </location>
</feature>
<feature type="transmembrane region" description="Helical" evidence="8">
    <location>
        <begin position="612"/>
        <end position="634"/>
    </location>
</feature>
<evidence type="ECO:0000313" key="11">
    <source>
        <dbReference type="EMBL" id="CCD70064.1"/>
    </source>
</evidence>
<dbReference type="eggNOG" id="KOG2399">
    <property type="taxonomic scope" value="Eukaryota"/>
</dbReference>
<keyword evidence="5 8" id="KW-0812">Transmembrane</keyword>
<dbReference type="WormBase" id="Y97E10B.7a">
    <property type="protein sequence ID" value="CE26327"/>
    <property type="gene ID" value="WBGene00003575"/>
    <property type="gene designation" value="ncx-10"/>
</dbReference>
<dbReference type="GO" id="GO:0006812">
    <property type="term" value="P:monoatomic cation transport"/>
    <property type="evidence" value="ECO:0000318"/>
    <property type="project" value="GO_Central"/>
</dbReference>
<accession>Q965R5</accession>
<keyword evidence="4" id="KW-0106">Calcium</keyword>
<dbReference type="OrthoDB" id="407410at2759"/>
<feature type="signal peptide" evidence="9">
    <location>
        <begin position="1"/>
        <end position="23"/>
    </location>
</feature>
<dbReference type="Gene3D" id="1.20.1420.30">
    <property type="entry name" value="NCX, central ion-binding region"/>
    <property type="match status" value="2"/>
</dbReference>
<organism evidence="11 12">
    <name type="scientific">Caenorhabditis elegans</name>
    <dbReference type="NCBI Taxonomy" id="6239"/>
    <lineage>
        <taxon>Eukaryota</taxon>
        <taxon>Metazoa</taxon>
        <taxon>Ecdysozoa</taxon>
        <taxon>Nematoda</taxon>
        <taxon>Chromadorea</taxon>
        <taxon>Rhabditida</taxon>
        <taxon>Rhabditina</taxon>
        <taxon>Rhabditomorpha</taxon>
        <taxon>Rhabditoidea</taxon>
        <taxon>Rhabditidae</taxon>
        <taxon>Peloderinae</taxon>
        <taxon>Caenorhabditis</taxon>
    </lineage>
</organism>
<evidence type="ECO:0000313" key="13">
    <source>
        <dbReference type="WormBase" id="Y97E10B.7a"/>
    </source>
</evidence>
<evidence type="ECO:0000256" key="5">
    <source>
        <dbReference type="ARBA" id="ARBA00022692"/>
    </source>
</evidence>
<evidence type="ECO:0000256" key="8">
    <source>
        <dbReference type="SAM" id="Phobius"/>
    </source>
</evidence>
<dbReference type="InterPro" id="IPR004837">
    <property type="entry name" value="NaCa_Exmemb"/>
</dbReference>
<dbReference type="Bgee" id="WBGene00003575">
    <property type="expression patterns" value="Expressed in larva and 1 other cell type or tissue"/>
</dbReference>
<evidence type="ECO:0000256" key="9">
    <source>
        <dbReference type="SAM" id="SignalP"/>
    </source>
</evidence>
<comment type="subcellular location">
    <subcellularLocation>
        <location evidence="1">Membrane</location>
        <topology evidence="1">Multi-pass membrane protein</topology>
    </subcellularLocation>
</comment>
<dbReference type="FunCoup" id="Q965R5">
    <property type="interactions" value="164"/>
</dbReference>
<dbReference type="AGR" id="WB:WBGene00003575"/>
<dbReference type="UCSC" id="Y97E10B.7">
    <property type="organism name" value="c. elegans"/>
</dbReference>
<keyword evidence="4" id="KW-0406">Ion transport</keyword>
<dbReference type="EMBL" id="BX284605">
    <property type="protein sequence ID" value="CCD70064.1"/>
    <property type="molecule type" value="Genomic_DNA"/>
</dbReference>
<dbReference type="InterPro" id="IPR051359">
    <property type="entry name" value="CaCA_antiporter"/>
</dbReference>
<feature type="transmembrane region" description="Helical" evidence="8">
    <location>
        <begin position="101"/>
        <end position="122"/>
    </location>
</feature>
<feature type="transmembrane region" description="Helical" evidence="8">
    <location>
        <begin position="209"/>
        <end position="228"/>
    </location>
</feature>
<dbReference type="Proteomes" id="UP000001940">
    <property type="component" value="Chromosome V"/>
</dbReference>
<dbReference type="ExpressionAtlas" id="Q965R5">
    <property type="expression patterns" value="differential"/>
</dbReference>
<feature type="transmembrane region" description="Helical" evidence="8">
    <location>
        <begin position="431"/>
        <end position="448"/>
    </location>
</feature>
<feature type="transmembrane region" description="Helical" evidence="8">
    <location>
        <begin position="399"/>
        <end position="419"/>
    </location>
</feature>
<keyword evidence="2" id="KW-0813">Transport</keyword>
<dbReference type="PhylomeDB" id="Q965R5"/>
<dbReference type="PANTHER" id="PTHR12266">
    <property type="entry name" value="NA+/CA2+ K+ INDEPENDENT EXCHANGER"/>
    <property type="match status" value="1"/>
</dbReference>
<dbReference type="GO" id="GO:0006874">
    <property type="term" value="P:intracellular calcium ion homeostasis"/>
    <property type="evidence" value="ECO:0000318"/>
    <property type="project" value="GO_Central"/>
</dbReference>
<feature type="domain" description="Sodium/calcium exchanger membrane region" evidence="10">
    <location>
        <begin position="109"/>
        <end position="252"/>
    </location>
</feature>
<evidence type="ECO:0000256" key="2">
    <source>
        <dbReference type="ARBA" id="ARBA00022448"/>
    </source>
</evidence>
<feature type="domain" description="Sodium/calcium exchanger membrane region" evidence="10">
    <location>
        <begin position="493"/>
        <end position="568"/>
    </location>
</feature>
<name>Q965R5_CAEEL</name>
<dbReference type="AlphaFoldDB" id="Q965R5"/>
<keyword evidence="3" id="KW-0050">Antiport</keyword>
<keyword evidence="6 8" id="KW-1133">Transmembrane helix</keyword>
<proteinExistence type="predicted"/>
<evidence type="ECO:0000256" key="6">
    <source>
        <dbReference type="ARBA" id="ARBA00022989"/>
    </source>
</evidence>
<keyword evidence="12" id="KW-1185">Reference proteome</keyword>